<keyword evidence="3" id="KW-1185">Reference proteome</keyword>
<evidence type="ECO:0000313" key="2">
    <source>
        <dbReference type="EMBL" id="KAH3683988.1"/>
    </source>
</evidence>
<dbReference type="OrthoDB" id="4095569at2759"/>
<accession>A0A9P8TLH5</accession>
<evidence type="ECO:0000256" key="1">
    <source>
        <dbReference type="SAM" id="MobiDB-lite"/>
    </source>
</evidence>
<organism evidence="2 3">
    <name type="scientific">Wickerhamomyces pijperi</name>
    <name type="common">Yeast</name>
    <name type="synonym">Pichia pijperi</name>
    <dbReference type="NCBI Taxonomy" id="599730"/>
    <lineage>
        <taxon>Eukaryota</taxon>
        <taxon>Fungi</taxon>
        <taxon>Dikarya</taxon>
        <taxon>Ascomycota</taxon>
        <taxon>Saccharomycotina</taxon>
        <taxon>Saccharomycetes</taxon>
        <taxon>Phaffomycetales</taxon>
        <taxon>Wickerhamomycetaceae</taxon>
        <taxon>Wickerhamomyces</taxon>
    </lineage>
</organism>
<reference evidence="2" key="2">
    <citation type="submission" date="2021-01" db="EMBL/GenBank/DDBJ databases">
        <authorList>
            <person name="Schikora-Tamarit M.A."/>
        </authorList>
    </citation>
    <scope>NUCLEOTIDE SEQUENCE</scope>
    <source>
        <strain evidence="2">CBS2887</strain>
    </source>
</reference>
<dbReference type="AlphaFoldDB" id="A0A9P8TLH5"/>
<reference evidence="2" key="1">
    <citation type="journal article" date="2021" name="Open Biol.">
        <title>Shared evolutionary footprints suggest mitochondrial oxidative damage underlies multiple complex I losses in fungi.</title>
        <authorList>
            <person name="Schikora-Tamarit M.A."/>
            <person name="Marcet-Houben M."/>
            <person name="Nosek J."/>
            <person name="Gabaldon T."/>
        </authorList>
    </citation>
    <scope>NUCLEOTIDE SEQUENCE</scope>
    <source>
        <strain evidence="2">CBS2887</strain>
    </source>
</reference>
<dbReference type="Proteomes" id="UP000774326">
    <property type="component" value="Unassembled WGS sequence"/>
</dbReference>
<comment type="caution">
    <text evidence="2">The sequence shown here is derived from an EMBL/GenBank/DDBJ whole genome shotgun (WGS) entry which is preliminary data.</text>
</comment>
<name>A0A9P8TLH5_WICPI</name>
<evidence type="ECO:0000313" key="3">
    <source>
        <dbReference type="Proteomes" id="UP000774326"/>
    </source>
</evidence>
<protein>
    <submittedName>
        <fullName evidence="2">Uncharacterized protein</fullName>
    </submittedName>
</protein>
<proteinExistence type="predicted"/>
<feature type="compositionally biased region" description="Low complexity" evidence="1">
    <location>
        <begin position="34"/>
        <end position="47"/>
    </location>
</feature>
<dbReference type="EMBL" id="JAEUBG010002832">
    <property type="protein sequence ID" value="KAH3683988.1"/>
    <property type="molecule type" value="Genomic_DNA"/>
</dbReference>
<sequence length="268" mass="30159">MFKKNSPFLIVHKFQQPSAAAQTAANTGPPPATNPNGMNSSQNSTSDSSAKFWDNKFEYCKVYFKQQGGSITSYKLKFQPCGRTIHESNFQIMMYYHPTKPFVDTIYKKTRLRWIGFSPNAQQHTDSFKVIVLSKDSPSLVDGTIDHFDNNETEDWDNDESLYPSPNALNARSSHDDLFAMLSSMLPVANYTTSANYLLPMKSMTKKGEVSLMDCVDGSRTEDLRFMREHALVLTCMALVLRDHEVKKAQSAYGRTPYNGVTTESAAL</sequence>
<feature type="region of interest" description="Disordered" evidence="1">
    <location>
        <begin position="20"/>
        <end position="47"/>
    </location>
</feature>
<gene>
    <name evidence="2" type="ORF">WICPIJ_005011</name>
</gene>